<dbReference type="GO" id="GO:0010468">
    <property type="term" value="P:regulation of gene expression"/>
    <property type="evidence" value="ECO:0007669"/>
    <property type="project" value="TreeGrafter"/>
</dbReference>
<evidence type="ECO:0000313" key="17">
    <source>
        <dbReference type="Proteomes" id="UP000193920"/>
    </source>
</evidence>
<dbReference type="EMBL" id="MCOG01000074">
    <property type="protein sequence ID" value="ORY56226.1"/>
    <property type="molecule type" value="Genomic_DNA"/>
</dbReference>
<dbReference type="GO" id="GO:0005524">
    <property type="term" value="F:ATP binding"/>
    <property type="evidence" value="ECO:0007669"/>
    <property type="project" value="UniProtKB-UniRule"/>
</dbReference>
<dbReference type="GO" id="GO:0004693">
    <property type="term" value="F:cyclin-dependent protein serine/threonine kinase activity"/>
    <property type="evidence" value="ECO:0007669"/>
    <property type="project" value="UniProtKB-EC"/>
</dbReference>
<evidence type="ECO:0000256" key="14">
    <source>
        <dbReference type="RuleBase" id="RU000304"/>
    </source>
</evidence>
<evidence type="ECO:0000256" key="13">
    <source>
        <dbReference type="PROSITE-ProRule" id="PRU10141"/>
    </source>
</evidence>
<dbReference type="InterPro" id="IPR017441">
    <property type="entry name" value="Protein_kinase_ATP_BS"/>
</dbReference>
<keyword evidence="8 13" id="KW-0067">ATP-binding</keyword>
<dbReference type="Gene3D" id="1.10.510.10">
    <property type="entry name" value="Transferase(Phosphotransferase) domain 1"/>
    <property type="match status" value="1"/>
</dbReference>
<evidence type="ECO:0000313" key="16">
    <source>
        <dbReference type="EMBL" id="ORY56226.1"/>
    </source>
</evidence>
<keyword evidence="7 16" id="KW-0418">Kinase</keyword>
<comment type="caution">
    <text evidence="16">The sequence shown here is derived from an EMBL/GenBank/DDBJ whole genome shotgun (WGS) entry which is preliminary data.</text>
</comment>
<evidence type="ECO:0000256" key="9">
    <source>
        <dbReference type="ARBA" id="ARBA00023242"/>
    </source>
</evidence>
<keyword evidence="17" id="KW-1185">Reference proteome</keyword>
<evidence type="ECO:0000256" key="3">
    <source>
        <dbReference type="ARBA" id="ARBA00012425"/>
    </source>
</evidence>
<dbReference type="OrthoDB" id="192887at2759"/>
<feature type="binding site" evidence="13">
    <location>
        <position position="66"/>
    </location>
    <ligand>
        <name>ATP</name>
        <dbReference type="ChEBI" id="CHEBI:30616"/>
    </ligand>
</feature>
<evidence type="ECO:0000256" key="12">
    <source>
        <dbReference type="ARBA" id="ARBA00048367"/>
    </source>
</evidence>
<sequence length="340" mass="39542">MLGLENKEINQFPTPQDDLFKGEYKILKGKKFSYLINEKNDEIGKGAYGKVFKAKRIKDKIVVAMKKSQIENNSYNLVFPDSTLKEISILFYLKNHKNIVNLYDVVIPNLDKEINSTYMVMEYCETDLEKLIYNQYKSGIPNELIEDLLYQLLCGITYCHTKGIMHCDLKPQNILLKKNDKNMYDLKIADFGISRRIIQPERKHSTEIVTLFYRAPELMLGLEFDFSIDIWSTGCIFAEMALGYTLFKGSYENLYDAFLRIVQIIGIPTENSWPELFQECNNINYLKEKFNDLPKLDPGPLSNINNILSKDGVLLLKKMLTLNPYKRIHSLEALESPYFK</sequence>
<evidence type="ECO:0000256" key="5">
    <source>
        <dbReference type="ARBA" id="ARBA00022679"/>
    </source>
</evidence>
<protein>
    <recommendedName>
        <fullName evidence="10">Cyclin-dependent kinase 1</fullName>
        <ecNumber evidence="3">2.7.11.22</ecNumber>
    </recommendedName>
</protein>
<dbReference type="PANTHER" id="PTHR24056:SF254">
    <property type="entry name" value="CYCLIN-DEPENDENT KINASE 2"/>
    <property type="match status" value="1"/>
</dbReference>
<name>A0A1Y2DAU4_9FUNG</name>
<comment type="subcellular location">
    <subcellularLocation>
        <location evidence="1">Nucleus</location>
    </subcellularLocation>
</comment>
<evidence type="ECO:0000256" key="1">
    <source>
        <dbReference type="ARBA" id="ARBA00004123"/>
    </source>
</evidence>
<dbReference type="EC" id="2.7.11.22" evidence="3"/>
<dbReference type="Proteomes" id="UP000193920">
    <property type="component" value="Unassembled WGS sequence"/>
</dbReference>
<dbReference type="GO" id="GO:0010389">
    <property type="term" value="P:regulation of G2/M transition of mitotic cell cycle"/>
    <property type="evidence" value="ECO:0007669"/>
    <property type="project" value="TreeGrafter"/>
</dbReference>
<dbReference type="InterPro" id="IPR000719">
    <property type="entry name" value="Prot_kinase_dom"/>
</dbReference>
<dbReference type="SMART" id="SM00220">
    <property type="entry name" value="S_TKc"/>
    <property type="match status" value="1"/>
</dbReference>
<dbReference type="FunFam" id="1.10.510.10:FF:000624">
    <property type="entry name" value="Mitogen-activated protein kinase"/>
    <property type="match status" value="1"/>
</dbReference>
<feature type="non-terminal residue" evidence="16">
    <location>
        <position position="340"/>
    </location>
</feature>
<evidence type="ECO:0000256" key="10">
    <source>
        <dbReference type="ARBA" id="ARBA00039266"/>
    </source>
</evidence>
<feature type="domain" description="Protein kinase" evidence="15">
    <location>
        <begin position="37"/>
        <end position="339"/>
    </location>
</feature>
<comment type="similarity">
    <text evidence="2">Belongs to the protein kinase superfamily. CMGC Ser/Thr protein kinase family. CDC2/CDKX subfamily.</text>
</comment>
<evidence type="ECO:0000256" key="6">
    <source>
        <dbReference type="ARBA" id="ARBA00022741"/>
    </source>
</evidence>
<evidence type="ECO:0000256" key="2">
    <source>
        <dbReference type="ARBA" id="ARBA00006485"/>
    </source>
</evidence>
<evidence type="ECO:0000256" key="11">
    <source>
        <dbReference type="ARBA" id="ARBA00047811"/>
    </source>
</evidence>
<dbReference type="SUPFAM" id="SSF56112">
    <property type="entry name" value="Protein kinase-like (PK-like)"/>
    <property type="match status" value="1"/>
</dbReference>
<dbReference type="Pfam" id="PF00069">
    <property type="entry name" value="Pkinase"/>
    <property type="match status" value="1"/>
</dbReference>
<dbReference type="Gene3D" id="3.30.200.20">
    <property type="entry name" value="Phosphorylase Kinase, domain 1"/>
    <property type="match status" value="1"/>
</dbReference>
<dbReference type="InterPro" id="IPR050108">
    <property type="entry name" value="CDK"/>
</dbReference>
<organism evidence="16 17">
    <name type="scientific">Neocallimastix californiae</name>
    <dbReference type="NCBI Taxonomy" id="1754190"/>
    <lineage>
        <taxon>Eukaryota</taxon>
        <taxon>Fungi</taxon>
        <taxon>Fungi incertae sedis</taxon>
        <taxon>Chytridiomycota</taxon>
        <taxon>Chytridiomycota incertae sedis</taxon>
        <taxon>Neocallimastigomycetes</taxon>
        <taxon>Neocallimastigales</taxon>
        <taxon>Neocallimastigaceae</taxon>
        <taxon>Neocallimastix</taxon>
    </lineage>
</organism>
<dbReference type="GO" id="GO:0000307">
    <property type="term" value="C:cyclin-dependent protein kinase holoenzyme complex"/>
    <property type="evidence" value="ECO:0007669"/>
    <property type="project" value="TreeGrafter"/>
</dbReference>
<keyword evidence="5" id="KW-0808">Transferase</keyword>
<keyword evidence="4 14" id="KW-0723">Serine/threonine-protein kinase</keyword>
<dbReference type="PROSITE" id="PS50011">
    <property type="entry name" value="PROTEIN_KINASE_DOM"/>
    <property type="match status" value="1"/>
</dbReference>
<keyword evidence="6 13" id="KW-0547">Nucleotide-binding</keyword>
<dbReference type="GO" id="GO:0000082">
    <property type="term" value="P:G1/S transition of mitotic cell cycle"/>
    <property type="evidence" value="ECO:0007669"/>
    <property type="project" value="TreeGrafter"/>
</dbReference>
<dbReference type="GO" id="GO:0005737">
    <property type="term" value="C:cytoplasm"/>
    <property type="evidence" value="ECO:0007669"/>
    <property type="project" value="TreeGrafter"/>
</dbReference>
<proteinExistence type="inferred from homology"/>
<dbReference type="GO" id="GO:0005634">
    <property type="term" value="C:nucleus"/>
    <property type="evidence" value="ECO:0007669"/>
    <property type="project" value="UniProtKB-SubCell"/>
</dbReference>
<dbReference type="PROSITE" id="PS00108">
    <property type="entry name" value="PROTEIN_KINASE_ST"/>
    <property type="match status" value="1"/>
</dbReference>
<evidence type="ECO:0000259" key="15">
    <source>
        <dbReference type="PROSITE" id="PS50011"/>
    </source>
</evidence>
<accession>A0A1Y2DAU4</accession>
<dbReference type="PROSITE" id="PS00107">
    <property type="entry name" value="PROTEIN_KINASE_ATP"/>
    <property type="match status" value="1"/>
</dbReference>
<reference evidence="16 17" key="1">
    <citation type="submission" date="2016-08" db="EMBL/GenBank/DDBJ databases">
        <title>A Parts List for Fungal Cellulosomes Revealed by Comparative Genomics.</title>
        <authorList>
            <consortium name="DOE Joint Genome Institute"/>
            <person name="Haitjema C.H."/>
            <person name="Gilmore S.P."/>
            <person name="Henske J.K."/>
            <person name="Solomon K.V."/>
            <person name="De Groot R."/>
            <person name="Kuo A."/>
            <person name="Mondo S.J."/>
            <person name="Salamov A.A."/>
            <person name="Labutti K."/>
            <person name="Zhao Z."/>
            <person name="Chiniquy J."/>
            <person name="Barry K."/>
            <person name="Brewer H.M."/>
            <person name="Purvine S.O."/>
            <person name="Wright A.T."/>
            <person name="Boxma B."/>
            <person name="Van Alen T."/>
            <person name="Hackstein J.H."/>
            <person name="Baker S.E."/>
            <person name="Grigoriev I.V."/>
            <person name="O'Malley M.A."/>
        </authorList>
    </citation>
    <scope>NUCLEOTIDE SEQUENCE [LARGE SCALE GENOMIC DNA]</scope>
    <source>
        <strain evidence="16 17">G1</strain>
    </source>
</reference>
<dbReference type="STRING" id="1754190.A0A1Y2DAU4"/>
<dbReference type="InterPro" id="IPR008271">
    <property type="entry name" value="Ser/Thr_kinase_AS"/>
</dbReference>
<evidence type="ECO:0000256" key="7">
    <source>
        <dbReference type="ARBA" id="ARBA00022777"/>
    </source>
</evidence>
<gene>
    <name evidence="16" type="ORF">LY90DRAFT_455139</name>
</gene>
<evidence type="ECO:0000256" key="4">
    <source>
        <dbReference type="ARBA" id="ARBA00022527"/>
    </source>
</evidence>
<comment type="catalytic activity">
    <reaction evidence="11">
        <text>L-threonyl-[protein] + ATP = O-phospho-L-threonyl-[protein] + ADP + H(+)</text>
        <dbReference type="Rhea" id="RHEA:46608"/>
        <dbReference type="Rhea" id="RHEA-COMP:11060"/>
        <dbReference type="Rhea" id="RHEA-COMP:11605"/>
        <dbReference type="ChEBI" id="CHEBI:15378"/>
        <dbReference type="ChEBI" id="CHEBI:30013"/>
        <dbReference type="ChEBI" id="CHEBI:30616"/>
        <dbReference type="ChEBI" id="CHEBI:61977"/>
        <dbReference type="ChEBI" id="CHEBI:456216"/>
        <dbReference type="EC" id="2.7.11.22"/>
    </reaction>
</comment>
<dbReference type="GO" id="GO:0030332">
    <property type="term" value="F:cyclin binding"/>
    <property type="evidence" value="ECO:0007669"/>
    <property type="project" value="TreeGrafter"/>
</dbReference>
<dbReference type="PANTHER" id="PTHR24056">
    <property type="entry name" value="CELL DIVISION PROTEIN KINASE"/>
    <property type="match status" value="1"/>
</dbReference>
<dbReference type="InterPro" id="IPR011009">
    <property type="entry name" value="Kinase-like_dom_sf"/>
</dbReference>
<keyword evidence="9" id="KW-0539">Nucleus</keyword>
<dbReference type="GO" id="GO:0007165">
    <property type="term" value="P:signal transduction"/>
    <property type="evidence" value="ECO:0007669"/>
    <property type="project" value="TreeGrafter"/>
</dbReference>
<evidence type="ECO:0000256" key="8">
    <source>
        <dbReference type="ARBA" id="ARBA00022840"/>
    </source>
</evidence>
<dbReference type="AlphaFoldDB" id="A0A1Y2DAU4"/>
<comment type="catalytic activity">
    <reaction evidence="12">
        <text>L-seryl-[protein] + ATP = O-phospho-L-seryl-[protein] + ADP + H(+)</text>
        <dbReference type="Rhea" id="RHEA:17989"/>
        <dbReference type="Rhea" id="RHEA-COMP:9863"/>
        <dbReference type="Rhea" id="RHEA-COMP:11604"/>
        <dbReference type="ChEBI" id="CHEBI:15378"/>
        <dbReference type="ChEBI" id="CHEBI:29999"/>
        <dbReference type="ChEBI" id="CHEBI:30616"/>
        <dbReference type="ChEBI" id="CHEBI:83421"/>
        <dbReference type="ChEBI" id="CHEBI:456216"/>
        <dbReference type="EC" id="2.7.11.22"/>
    </reaction>
</comment>